<reference evidence="2" key="1">
    <citation type="submission" date="2021-01" db="EMBL/GenBank/DDBJ databases">
        <title>Genome public.</title>
        <authorList>
            <person name="Liu C."/>
            <person name="Sun Q."/>
        </authorList>
    </citation>
    <scope>NUCLEOTIDE SEQUENCE</scope>
    <source>
        <strain evidence="2">YIM B02565</strain>
    </source>
</reference>
<proteinExistence type="predicted"/>
<comment type="caution">
    <text evidence="2">The sequence shown here is derived from an EMBL/GenBank/DDBJ whole genome shotgun (WGS) entry which is preliminary data.</text>
</comment>
<feature type="signal peptide" evidence="1">
    <location>
        <begin position="1"/>
        <end position="26"/>
    </location>
</feature>
<feature type="chain" id="PRO_5037735523" evidence="1">
    <location>
        <begin position="27"/>
        <end position="110"/>
    </location>
</feature>
<sequence length="110" mass="12481">MKKFRVLLIVLLSLFLNTFVAIPVFASPATTFKEGVYKISDLEPSPNNLYTIENISPKKSIFILLANEDQVAMQIIKLEPGTQKYDLRPMKPEYRILLIGDGEARILPKT</sequence>
<keyword evidence="1" id="KW-0732">Signal</keyword>
<dbReference type="RefSeq" id="WP_202768718.1">
    <property type="nucleotide sequence ID" value="NZ_JAESWA010000023.1"/>
</dbReference>
<dbReference type="EMBL" id="JAESWA010000023">
    <property type="protein sequence ID" value="MBL4933301.1"/>
    <property type="molecule type" value="Genomic_DNA"/>
</dbReference>
<keyword evidence="3" id="KW-1185">Reference proteome</keyword>
<organism evidence="2 3">
    <name type="scientific">Clostridium paridis</name>
    <dbReference type="NCBI Taxonomy" id="2803863"/>
    <lineage>
        <taxon>Bacteria</taxon>
        <taxon>Bacillati</taxon>
        <taxon>Bacillota</taxon>
        <taxon>Clostridia</taxon>
        <taxon>Eubacteriales</taxon>
        <taxon>Clostridiaceae</taxon>
        <taxon>Clostridium</taxon>
    </lineage>
</organism>
<evidence type="ECO:0000313" key="3">
    <source>
        <dbReference type="Proteomes" id="UP000623681"/>
    </source>
</evidence>
<evidence type="ECO:0000313" key="2">
    <source>
        <dbReference type="EMBL" id="MBL4933301.1"/>
    </source>
</evidence>
<dbReference type="Proteomes" id="UP000623681">
    <property type="component" value="Unassembled WGS sequence"/>
</dbReference>
<accession>A0A937FJZ8</accession>
<dbReference type="AlphaFoldDB" id="A0A937FJZ8"/>
<protein>
    <submittedName>
        <fullName evidence="2">Uncharacterized protein</fullName>
    </submittedName>
</protein>
<gene>
    <name evidence="2" type="ORF">JK634_15915</name>
</gene>
<evidence type="ECO:0000256" key="1">
    <source>
        <dbReference type="SAM" id="SignalP"/>
    </source>
</evidence>
<name>A0A937FJZ8_9CLOT</name>